<dbReference type="PANTHER" id="PTHR31377:SF0">
    <property type="entry name" value="AGMATINE DEIMINASE-RELATED"/>
    <property type="match status" value="1"/>
</dbReference>
<evidence type="ECO:0008006" key="3">
    <source>
        <dbReference type="Google" id="ProtNLM"/>
    </source>
</evidence>
<protein>
    <recommendedName>
        <fullName evidence="3">Agmatine deiminase</fullName>
    </recommendedName>
</protein>
<dbReference type="GO" id="GO:0047632">
    <property type="term" value="F:agmatine deiminase activity"/>
    <property type="evidence" value="ECO:0007669"/>
    <property type="project" value="TreeGrafter"/>
</dbReference>
<accession>A0A6C0I133</accession>
<dbReference type="PANTHER" id="PTHR31377">
    <property type="entry name" value="AGMATINE DEIMINASE-RELATED"/>
    <property type="match status" value="1"/>
</dbReference>
<dbReference type="Gene3D" id="3.75.10.10">
    <property type="entry name" value="L-arginine/glycine Amidinotransferase, Chain A"/>
    <property type="match status" value="1"/>
</dbReference>
<keyword evidence="1" id="KW-0378">Hydrolase</keyword>
<dbReference type="EMBL" id="MN740075">
    <property type="protein sequence ID" value="QHT86718.1"/>
    <property type="molecule type" value="Genomic_DNA"/>
</dbReference>
<dbReference type="SUPFAM" id="SSF55909">
    <property type="entry name" value="Pentein"/>
    <property type="match status" value="1"/>
</dbReference>
<dbReference type="GO" id="GO:0004668">
    <property type="term" value="F:protein-arginine deiminase activity"/>
    <property type="evidence" value="ECO:0007669"/>
    <property type="project" value="InterPro"/>
</dbReference>
<evidence type="ECO:0000256" key="1">
    <source>
        <dbReference type="ARBA" id="ARBA00022801"/>
    </source>
</evidence>
<dbReference type="AlphaFoldDB" id="A0A6C0I133"/>
<proteinExistence type="predicted"/>
<name>A0A6C0I133_9ZZZZ</name>
<dbReference type="InterPro" id="IPR007466">
    <property type="entry name" value="Peptidyl-Arg-deiminase_porph"/>
</dbReference>
<organism evidence="2">
    <name type="scientific">viral metagenome</name>
    <dbReference type="NCBI Taxonomy" id="1070528"/>
    <lineage>
        <taxon>unclassified sequences</taxon>
        <taxon>metagenomes</taxon>
        <taxon>organismal metagenomes</taxon>
    </lineage>
</organism>
<sequence length="406" mass="45770">MSTHKREKSTLDTIPRRDGYYMPSEFEPQRATWLGWPSNPGTFRLGPAQLAIATVARTISQYQTVQIVAPHSTWLKATEYFKNDENIFVCEVESNDGWLRDIAPTFLIKKNKNKGIGKGQGRDLRALGWKFNGWGKPKEIKHDLDALVALKISNFLSTQFYKNFDFACEGGSYSVDGQGTLITTEQCLLNKNRNQHLDKRQIQDVLCKYLNVRKVIWLPLGVFMDYDTDGHVDNLCVFADVAKVLLSWPKNCGTDACEDKEQEIVSLAAMKVLESSTDAKGRPFSVVKVPHPPPLIYTQKEIDTLPTVKGSYQRKAGVRMAGSHVNLIITNDVVVVPIFHCESDEEAMKIISHAFPSKKVVGVYAREILMGGGNIHCMSQQEPLSDTKNGYFKIINNRRTLKIKNK</sequence>
<reference evidence="2" key="1">
    <citation type="journal article" date="2020" name="Nature">
        <title>Giant virus diversity and host interactions through global metagenomics.</title>
        <authorList>
            <person name="Schulz F."/>
            <person name="Roux S."/>
            <person name="Paez-Espino D."/>
            <person name="Jungbluth S."/>
            <person name="Walsh D.A."/>
            <person name="Denef V.J."/>
            <person name="McMahon K.D."/>
            <person name="Konstantinidis K.T."/>
            <person name="Eloe-Fadrosh E.A."/>
            <person name="Kyrpides N.C."/>
            <person name="Woyke T."/>
        </authorList>
    </citation>
    <scope>NUCLEOTIDE SEQUENCE</scope>
    <source>
        <strain evidence="2">GVMAG-M-3300023184-18</strain>
    </source>
</reference>
<dbReference type="Pfam" id="PF04371">
    <property type="entry name" value="PAD_porph"/>
    <property type="match status" value="1"/>
</dbReference>
<dbReference type="GO" id="GO:0009446">
    <property type="term" value="P:putrescine biosynthetic process"/>
    <property type="evidence" value="ECO:0007669"/>
    <property type="project" value="InterPro"/>
</dbReference>
<evidence type="ECO:0000313" key="2">
    <source>
        <dbReference type="EMBL" id="QHT86718.1"/>
    </source>
</evidence>